<feature type="transmembrane region" description="Helical" evidence="1">
    <location>
        <begin position="679"/>
        <end position="697"/>
    </location>
</feature>
<feature type="transmembrane region" description="Helical" evidence="1">
    <location>
        <begin position="816"/>
        <end position="834"/>
    </location>
</feature>
<keyword evidence="1" id="KW-1133">Transmembrane helix</keyword>
<sequence>MTAPSTFTILTFGGFLFFSIVGIAISNNQIYDITLKLLLTIVLVVIIYEFFFKNKNEKPVMIKSPYKQINFSAFERNQEFIQQPEYRGQQSEIIHTQTESVERQIPQERERILSKEQRKNNMKMYFLQDRENEEWPMQYKNGSNRQYYVDDTRSQYSMAQTLSYQQIQSHGINSYNNKQQNGTPDYEIQQKSKNSEAILSKLIKKMSDAHQKAEELFMKSFIPTFVKEFQDHLVNVNRMMKEHFQQKVIEIDIFFANKPYDINSNKHEKSIGLKSITMEDVFFLKNQIKSRSREPVRAPVNVEKFAKEKAEFIKECDLLELFCNILDVSLINRKMLNDKKLFLTKLIDFSENNCKPKYLSDGLNEKMISDYELLFTVFINVLIKCVKYEKQKYNKDNNELNLNAWKSIEVSLIRIESLGNSECINQNVSQNLNESSTTNQTSKQTEQIKNLIINQRLEQYVTEPQFHYYSDYIVKALNKDKEIKTFKLENILYTPRDQNSLYCLISYYLLHLLNVPKQHQQQLQQMEMDQKMIKCLIRMSKDFSYLVANWSFSIKDEGIVKTIMEIYNSWLKYQVNLSNYMLQFMFELSFVNKIDIITIVTQKCIITIILKLLYIQLFDKSQFQYGQSYLKVVSVISCIQVLTSIIGLFLLKTLFVGQVNITDQMIVAYTLIYKMSIEYGDNSNLLISLIMVSLILYTGNIQYQLICLFQPLSLVFIQFIKYLMNNEIEQFQLLLYTNLIGLPIYIMLSLFILNVQNIFDMTYFFYILTMCISQMLVYLAFEELKKQQLSYLYIWTLFGCILMLCLVFKYRQDEVILIFGPLLVILIMFASISIQRQT</sequence>
<organism evidence="2 3">
    <name type="scientific">Paramecium pentaurelia</name>
    <dbReference type="NCBI Taxonomy" id="43138"/>
    <lineage>
        <taxon>Eukaryota</taxon>
        <taxon>Sar</taxon>
        <taxon>Alveolata</taxon>
        <taxon>Ciliophora</taxon>
        <taxon>Intramacronucleata</taxon>
        <taxon>Oligohymenophorea</taxon>
        <taxon>Peniculida</taxon>
        <taxon>Parameciidae</taxon>
        <taxon>Paramecium</taxon>
    </lineage>
</organism>
<feature type="transmembrane region" description="Helical" evidence="1">
    <location>
        <begin position="7"/>
        <end position="27"/>
    </location>
</feature>
<dbReference type="Proteomes" id="UP000689195">
    <property type="component" value="Unassembled WGS sequence"/>
</dbReference>
<gene>
    <name evidence="2" type="ORF">PPENT_87.1.T0700094</name>
</gene>
<feature type="transmembrane region" description="Helical" evidence="1">
    <location>
        <begin position="761"/>
        <end position="780"/>
    </location>
</feature>
<feature type="transmembrane region" description="Helical" evidence="1">
    <location>
        <begin position="629"/>
        <end position="651"/>
    </location>
</feature>
<protein>
    <recommendedName>
        <fullName evidence="4">Transmembrane protein</fullName>
    </recommendedName>
</protein>
<reference evidence="2" key="1">
    <citation type="submission" date="2021-01" db="EMBL/GenBank/DDBJ databases">
        <authorList>
            <consortium name="Genoscope - CEA"/>
            <person name="William W."/>
        </authorList>
    </citation>
    <scope>NUCLEOTIDE SEQUENCE</scope>
</reference>
<keyword evidence="1" id="KW-0472">Membrane</keyword>
<comment type="caution">
    <text evidence="2">The sequence shown here is derived from an EMBL/GenBank/DDBJ whole genome shotgun (WGS) entry which is preliminary data.</text>
</comment>
<feature type="transmembrane region" description="Helical" evidence="1">
    <location>
        <begin position="792"/>
        <end position="810"/>
    </location>
</feature>
<evidence type="ECO:0000313" key="2">
    <source>
        <dbReference type="EMBL" id="CAD8178762.1"/>
    </source>
</evidence>
<feature type="transmembrane region" description="Helical" evidence="1">
    <location>
        <begin position="594"/>
        <end position="617"/>
    </location>
</feature>
<keyword evidence="1" id="KW-0812">Transmembrane</keyword>
<feature type="transmembrane region" description="Helical" evidence="1">
    <location>
        <begin position="735"/>
        <end position="755"/>
    </location>
</feature>
<name>A0A8S1VSM3_9CILI</name>
<evidence type="ECO:0008006" key="4">
    <source>
        <dbReference type="Google" id="ProtNLM"/>
    </source>
</evidence>
<dbReference type="AlphaFoldDB" id="A0A8S1VSM3"/>
<accession>A0A8S1VSM3</accession>
<proteinExistence type="predicted"/>
<feature type="transmembrane region" description="Helical" evidence="1">
    <location>
        <begin position="33"/>
        <end position="52"/>
    </location>
</feature>
<keyword evidence="3" id="KW-1185">Reference proteome</keyword>
<dbReference type="EMBL" id="CAJJDO010000070">
    <property type="protein sequence ID" value="CAD8178762.1"/>
    <property type="molecule type" value="Genomic_DNA"/>
</dbReference>
<evidence type="ECO:0000256" key="1">
    <source>
        <dbReference type="SAM" id="Phobius"/>
    </source>
</evidence>
<evidence type="ECO:0000313" key="3">
    <source>
        <dbReference type="Proteomes" id="UP000689195"/>
    </source>
</evidence>